<feature type="non-terminal residue" evidence="1">
    <location>
        <position position="91"/>
    </location>
</feature>
<keyword evidence="2" id="KW-1185">Reference proteome</keyword>
<feature type="non-terminal residue" evidence="1">
    <location>
        <position position="1"/>
    </location>
</feature>
<dbReference type="EMBL" id="BTSX01000004">
    <property type="protein sequence ID" value="GMS97678.1"/>
    <property type="molecule type" value="Genomic_DNA"/>
</dbReference>
<accession>A0AAV5TT59</accession>
<proteinExistence type="predicted"/>
<dbReference type="AlphaFoldDB" id="A0AAV5TT59"/>
<organism evidence="1 2">
    <name type="scientific">Pristionchus entomophagus</name>
    <dbReference type="NCBI Taxonomy" id="358040"/>
    <lineage>
        <taxon>Eukaryota</taxon>
        <taxon>Metazoa</taxon>
        <taxon>Ecdysozoa</taxon>
        <taxon>Nematoda</taxon>
        <taxon>Chromadorea</taxon>
        <taxon>Rhabditida</taxon>
        <taxon>Rhabditina</taxon>
        <taxon>Diplogasteromorpha</taxon>
        <taxon>Diplogasteroidea</taxon>
        <taxon>Neodiplogasteridae</taxon>
        <taxon>Pristionchus</taxon>
    </lineage>
</organism>
<reference evidence="1" key="1">
    <citation type="submission" date="2023-10" db="EMBL/GenBank/DDBJ databases">
        <title>Genome assembly of Pristionchus species.</title>
        <authorList>
            <person name="Yoshida K."/>
            <person name="Sommer R.J."/>
        </authorList>
    </citation>
    <scope>NUCLEOTIDE SEQUENCE</scope>
    <source>
        <strain evidence="1">RS0144</strain>
    </source>
</reference>
<dbReference type="Proteomes" id="UP001432027">
    <property type="component" value="Unassembled WGS sequence"/>
</dbReference>
<gene>
    <name evidence="1" type="ORF">PENTCL1PPCAC_19853</name>
</gene>
<sequence length="91" mass="9892">PAHDHSRAIPNVEFLRHRPFIGRWLQFIEERPGSQGILGRVHEGGRRDTTDEAGTVVLSSRIDSSSIAESPRGLCPSPSLCSSIGSSIITE</sequence>
<protein>
    <recommendedName>
        <fullName evidence="3">Ribosomal protein</fullName>
    </recommendedName>
</protein>
<name>A0AAV5TT59_9BILA</name>
<evidence type="ECO:0008006" key="3">
    <source>
        <dbReference type="Google" id="ProtNLM"/>
    </source>
</evidence>
<evidence type="ECO:0000313" key="1">
    <source>
        <dbReference type="EMBL" id="GMS97678.1"/>
    </source>
</evidence>
<comment type="caution">
    <text evidence="1">The sequence shown here is derived from an EMBL/GenBank/DDBJ whole genome shotgun (WGS) entry which is preliminary data.</text>
</comment>
<evidence type="ECO:0000313" key="2">
    <source>
        <dbReference type="Proteomes" id="UP001432027"/>
    </source>
</evidence>